<name>A0A4Y2SNX4_ARAVE</name>
<sequence length="135" mass="15423">MASNFVFSPVILPQAKTVICFLRVACSDRTLYNSRVSARALINENAVMGLGCCPMEIPSMRNSVRVAFEPFVGLGISHLTIETNRYRRIVDHTLLKYGRSVSRHFDQYNRLITTNSYYSTKLKTKCAIWCKYTSK</sequence>
<reference evidence="1 2" key="1">
    <citation type="journal article" date="2019" name="Sci. Rep.">
        <title>Orb-weaving spider Araneus ventricosus genome elucidates the spidroin gene catalogue.</title>
        <authorList>
            <person name="Kono N."/>
            <person name="Nakamura H."/>
            <person name="Ohtoshi R."/>
            <person name="Moran D.A.P."/>
            <person name="Shinohara A."/>
            <person name="Yoshida Y."/>
            <person name="Fujiwara M."/>
            <person name="Mori M."/>
            <person name="Tomita M."/>
            <person name="Arakawa K."/>
        </authorList>
    </citation>
    <scope>NUCLEOTIDE SEQUENCE [LARGE SCALE GENOMIC DNA]</scope>
</reference>
<evidence type="ECO:0000313" key="2">
    <source>
        <dbReference type="Proteomes" id="UP000499080"/>
    </source>
</evidence>
<gene>
    <name evidence="1" type="ORF">AVEN_91741_1</name>
</gene>
<accession>A0A4Y2SNX4</accession>
<dbReference type="AlphaFoldDB" id="A0A4Y2SNX4"/>
<dbReference type="Proteomes" id="UP000499080">
    <property type="component" value="Unassembled WGS sequence"/>
</dbReference>
<keyword evidence="2" id="KW-1185">Reference proteome</keyword>
<proteinExistence type="predicted"/>
<evidence type="ECO:0000313" key="1">
    <source>
        <dbReference type="EMBL" id="GBN90014.1"/>
    </source>
</evidence>
<organism evidence="1 2">
    <name type="scientific">Araneus ventricosus</name>
    <name type="common">Orbweaver spider</name>
    <name type="synonym">Epeira ventricosa</name>
    <dbReference type="NCBI Taxonomy" id="182803"/>
    <lineage>
        <taxon>Eukaryota</taxon>
        <taxon>Metazoa</taxon>
        <taxon>Ecdysozoa</taxon>
        <taxon>Arthropoda</taxon>
        <taxon>Chelicerata</taxon>
        <taxon>Arachnida</taxon>
        <taxon>Araneae</taxon>
        <taxon>Araneomorphae</taxon>
        <taxon>Entelegynae</taxon>
        <taxon>Araneoidea</taxon>
        <taxon>Araneidae</taxon>
        <taxon>Araneus</taxon>
    </lineage>
</organism>
<comment type="caution">
    <text evidence="1">The sequence shown here is derived from an EMBL/GenBank/DDBJ whole genome shotgun (WGS) entry which is preliminary data.</text>
</comment>
<dbReference type="EMBL" id="BGPR01023101">
    <property type="protein sequence ID" value="GBN90014.1"/>
    <property type="molecule type" value="Genomic_DNA"/>
</dbReference>
<protein>
    <submittedName>
        <fullName evidence="1">Uncharacterized protein</fullName>
    </submittedName>
</protein>